<accession>A0ACC3STA2</accession>
<comment type="caution">
    <text evidence="1">The sequence shown here is derived from an EMBL/GenBank/DDBJ whole genome shotgun (WGS) entry which is preliminary data.</text>
</comment>
<gene>
    <name evidence="1" type="ORF">V1525DRAFT_31625</name>
</gene>
<evidence type="ECO:0000313" key="1">
    <source>
        <dbReference type="EMBL" id="KAK9234826.1"/>
    </source>
</evidence>
<sequence length="186" mass="20359">MSVTTDAHAFASQVAVALSLLLYPVLFWVLTSYINPPSRFVKSHEAISALHATLVCVLATFELCRRYGDWAPTSLSKSHEYDAVNRGVSDGLGIITSRSVVGNSIAALEMGYLVQDAVLLIVSGRLWSRSSSENGRNLVKDIPWKAIGWHHVIIASALGVLLRYIAQGREKGIFVILILMLMNASY</sequence>
<dbReference type="EMBL" id="MU971447">
    <property type="protein sequence ID" value="KAK9234826.1"/>
    <property type="molecule type" value="Genomic_DNA"/>
</dbReference>
<reference evidence="2" key="1">
    <citation type="journal article" date="2024" name="Front. Bioeng. Biotechnol.">
        <title>Genome-scale model development and genomic sequencing of the oleaginous clade Lipomyces.</title>
        <authorList>
            <person name="Czajka J.J."/>
            <person name="Han Y."/>
            <person name="Kim J."/>
            <person name="Mondo S.J."/>
            <person name="Hofstad B.A."/>
            <person name="Robles A."/>
            <person name="Haridas S."/>
            <person name="Riley R."/>
            <person name="LaButti K."/>
            <person name="Pangilinan J."/>
            <person name="Andreopoulos W."/>
            <person name="Lipzen A."/>
            <person name="Yan J."/>
            <person name="Wang M."/>
            <person name="Ng V."/>
            <person name="Grigoriev I.V."/>
            <person name="Spatafora J.W."/>
            <person name="Magnuson J.K."/>
            <person name="Baker S.E."/>
            <person name="Pomraning K.R."/>
        </authorList>
    </citation>
    <scope>NUCLEOTIDE SEQUENCE [LARGE SCALE GENOMIC DNA]</scope>
    <source>
        <strain evidence="2">CBS 7786</strain>
    </source>
</reference>
<name>A0ACC3STA2_LIPKO</name>
<organism evidence="1 2">
    <name type="scientific">Lipomyces kononenkoae</name>
    <name type="common">Yeast</name>
    <dbReference type="NCBI Taxonomy" id="34357"/>
    <lineage>
        <taxon>Eukaryota</taxon>
        <taxon>Fungi</taxon>
        <taxon>Dikarya</taxon>
        <taxon>Ascomycota</taxon>
        <taxon>Saccharomycotina</taxon>
        <taxon>Lipomycetes</taxon>
        <taxon>Lipomycetales</taxon>
        <taxon>Lipomycetaceae</taxon>
        <taxon>Lipomyces</taxon>
    </lineage>
</organism>
<dbReference type="Proteomes" id="UP001433508">
    <property type="component" value="Unassembled WGS sequence"/>
</dbReference>
<proteinExistence type="predicted"/>
<keyword evidence="2" id="KW-1185">Reference proteome</keyword>
<evidence type="ECO:0000313" key="2">
    <source>
        <dbReference type="Proteomes" id="UP001433508"/>
    </source>
</evidence>
<protein>
    <submittedName>
        <fullName evidence="1">Uncharacterized protein</fullName>
    </submittedName>
</protein>